<sequence length="92" mass="10118">MPKRYRALKTDELISHELDSMTLIYQKASGITHMVADPVPAILSVMGGNAVTVDDIAAKLSKDFELETGVDVTEIVLARLEELQHLGLVERV</sequence>
<evidence type="ECO:0008006" key="2">
    <source>
        <dbReference type="Google" id="ProtNLM"/>
    </source>
</evidence>
<dbReference type="InterPro" id="IPR027599">
    <property type="entry name" value="PqqD-rel_X"/>
</dbReference>
<dbReference type="EMBL" id="UOEF01000259">
    <property type="protein sequence ID" value="VAV97973.1"/>
    <property type="molecule type" value="Genomic_DNA"/>
</dbReference>
<evidence type="ECO:0000313" key="1">
    <source>
        <dbReference type="EMBL" id="VAV97973.1"/>
    </source>
</evidence>
<proteinExistence type="predicted"/>
<gene>
    <name evidence="1" type="ORF">MNBD_ALPHA04-406</name>
</gene>
<dbReference type="NCBIfam" id="TIGR04353">
    <property type="entry name" value="PqqD_rel_X"/>
    <property type="match status" value="1"/>
</dbReference>
<reference evidence="1" key="1">
    <citation type="submission" date="2018-06" db="EMBL/GenBank/DDBJ databases">
        <authorList>
            <person name="Zhirakovskaya E."/>
        </authorList>
    </citation>
    <scope>NUCLEOTIDE SEQUENCE</scope>
</reference>
<dbReference type="AlphaFoldDB" id="A0A3B0SNF8"/>
<protein>
    <recommendedName>
        <fullName evidence="2">HPr-rel-A system PqqD family protein</fullName>
    </recommendedName>
</protein>
<name>A0A3B0SNF8_9ZZZZ</name>
<organism evidence="1">
    <name type="scientific">hydrothermal vent metagenome</name>
    <dbReference type="NCBI Taxonomy" id="652676"/>
    <lineage>
        <taxon>unclassified sequences</taxon>
        <taxon>metagenomes</taxon>
        <taxon>ecological metagenomes</taxon>
    </lineage>
</organism>
<accession>A0A3B0SNF8</accession>